<dbReference type="InterPro" id="IPR023198">
    <property type="entry name" value="PGP-like_dom2"/>
</dbReference>
<dbReference type="EMBL" id="JACDQQ010001359">
    <property type="protein sequence ID" value="MBA0086111.1"/>
    <property type="molecule type" value="Genomic_DNA"/>
</dbReference>
<comment type="caution">
    <text evidence="1">The sequence shown here is derived from an EMBL/GenBank/DDBJ whole genome shotgun (WGS) entry which is preliminary data.</text>
</comment>
<dbReference type="PANTHER" id="PTHR43611">
    <property type="entry name" value="ALPHA-D-GLUCOSE 1-PHOSPHATE PHOSPHATASE"/>
    <property type="match status" value="1"/>
</dbReference>
<gene>
    <name evidence="1" type="ORF">HRJ53_14075</name>
</gene>
<reference evidence="1" key="1">
    <citation type="submission" date="2020-06" db="EMBL/GenBank/DDBJ databases">
        <title>Legume-microbial interactions unlock mineral nutrients during tropical forest succession.</title>
        <authorList>
            <person name="Epihov D.Z."/>
        </authorList>
    </citation>
    <scope>NUCLEOTIDE SEQUENCE [LARGE SCALE GENOMIC DNA]</scope>
    <source>
        <strain evidence="1">Pan2503</strain>
    </source>
</reference>
<dbReference type="Proteomes" id="UP000567293">
    <property type="component" value="Unassembled WGS sequence"/>
</dbReference>
<sequence>MPKITTLFWDIGGVILTNGWDRGSRREAAAAFHLDWEEFQDRHDLSFPAFDSGQITLSEYLDRTLFYRPRPFSREEFTAFIFAQSKEYPDTRAILDKVTKTQKYFVGAINNEPLELNQYRIEAFELRRNFLVFFSSCYVHSRKPEETIFRVALEVTQRPPEQCLFIDDRPLNLERPGKLGMNTILHQGAEQLRLELGKYGVEV</sequence>
<dbReference type="Gene3D" id="1.10.150.240">
    <property type="entry name" value="Putative phosphatase, domain 2"/>
    <property type="match status" value="1"/>
</dbReference>
<protein>
    <submittedName>
        <fullName evidence="1">HAD family phosphatase</fullName>
    </submittedName>
</protein>
<evidence type="ECO:0000313" key="1">
    <source>
        <dbReference type="EMBL" id="MBA0086111.1"/>
    </source>
</evidence>
<dbReference type="InterPro" id="IPR006439">
    <property type="entry name" value="HAD-SF_hydro_IA"/>
</dbReference>
<dbReference type="InterPro" id="IPR023214">
    <property type="entry name" value="HAD_sf"/>
</dbReference>
<dbReference type="AlphaFoldDB" id="A0A7V8NRI2"/>
<dbReference type="CDD" id="cd02603">
    <property type="entry name" value="HAD_sEH-N_like"/>
    <property type="match status" value="1"/>
</dbReference>
<dbReference type="NCBIfam" id="TIGR01509">
    <property type="entry name" value="HAD-SF-IA-v3"/>
    <property type="match status" value="1"/>
</dbReference>
<proteinExistence type="predicted"/>
<dbReference type="Gene3D" id="3.40.50.1000">
    <property type="entry name" value="HAD superfamily/HAD-like"/>
    <property type="match status" value="1"/>
</dbReference>
<accession>A0A7V8NRI2</accession>
<organism evidence="1 2">
    <name type="scientific">Candidatus Acidiferrum panamense</name>
    <dbReference type="NCBI Taxonomy" id="2741543"/>
    <lineage>
        <taxon>Bacteria</taxon>
        <taxon>Pseudomonadati</taxon>
        <taxon>Acidobacteriota</taxon>
        <taxon>Terriglobia</taxon>
        <taxon>Candidatus Acidiferrales</taxon>
        <taxon>Candidatus Acidiferrum</taxon>
    </lineage>
</organism>
<keyword evidence="2" id="KW-1185">Reference proteome</keyword>
<name>A0A7V8NRI2_9BACT</name>
<dbReference type="PANTHER" id="PTHR43611:SF3">
    <property type="entry name" value="FLAVIN MONONUCLEOTIDE HYDROLASE 1, CHLOROPLATIC"/>
    <property type="match status" value="1"/>
</dbReference>
<dbReference type="Pfam" id="PF00702">
    <property type="entry name" value="Hydrolase"/>
    <property type="match status" value="1"/>
</dbReference>
<evidence type="ECO:0000313" key="2">
    <source>
        <dbReference type="Proteomes" id="UP000567293"/>
    </source>
</evidence>
<dbReference type="SFLD" id="SFLDG01129">
    <property type="entry name" value="C1.5:_HAD__Beta-PGM__Phosphata"/>
    <property type="match status" value="1"/>
</dbReference>
<dbReference type="SUPFAM" id="SSF56784">
    <property type="entry name" value="HAD-like"/>
    <property type="match status" value="1"/>
</dbReference>
<dbReference type="InterPro" id="IPR036412">
    <property type="entry name" value="HAD-like_sf"/>
</dbReference>
<dbReference type="SFLD" id="SFLDS00003">
    <property type="entry name" value="Haloacid_Dehalogenase"/>
    <property type="match status" value="1"/>
</dbReference>